<feature type="region of interest" description="Disordered" evidence="1">
    <location>
        <begin position="1"/>
        <end position="58"/>
    </location>
</feature>
<feature type="region of interest" description="Disordered" evidence="1">
    <location>
        <begin position="379"/>
        <end position="478"/>
    </location>
</feature>
<dbReference type="SUPFAM" id="SSF50729">
    <property type="entry name" value="PH domain-like"/>
    <property type="match status" value="1"/>
</dbReference>
<dbReference type="InterPro" id="IPR001849">
    <property type="entry name" value="PH_domain"/>
</dbReference>
<feature type="compositionally biased region" description="Low complexity" evidence="1">
    <location>
        <begin position="429"/>
        <end position="451"/>
    </location>
</feature>
<dbReference type="Pfam" id="PF00169">
    <property type="entry name" value="PH"/>
    <property type="match status" value="1"/>
</dbReference>
<sequence length="491" mass="53596">MSLSLVEGSSSLERTLSSSSPLARTRSQSHPTTMPSTMYQQYPHNDDDNDDLVDDYQEDDPDAHFAYLKDVLAGTIDPPVDTHWMEKSHAMHSVDVLLEQIDSAIRDLNTAMDDGEEQQEDDDDELERRLTATSTRSAPRPFPHQRSRHVSGEAAVEGAERTGSVTIWDHKRAHSAPAPAPAPRLVAAEPNTVDSIASTTSPLSSLSSLSSSADPLILHAGYLRKLTHSRPLGSKTYRPRFLVLTSSHLYLFRSSNPQEASITALPITPTTAAYVSESGLWVLHVQSQGMDESGAFVTRNWSLQCADKEEMVGWLAALRTAIERRRMSLKGRSDKLPGLNVLSQHGRGILLQELSHHTSSSTRPVAAFGQPATLFGSGYGQTGYGGPPTTPGSNPDLSPALAILEGLERLHSPTSPTTTNSTEPRDYFTIPITTQPSTSSSRDDASINSSDTPTETKKERKAREKMEKKEKLKLKKKDQGLSFGAAMSMVI</sequence>
<evidence type="ECO:0000259" key="2">
    <source>
        <dbReference type="PROSITE" id="PS50003"/>
    </source>
</evidence>
<feature type="compositionally biased region" description="Low complexity" evidence="1">
    <location>
        <begin position="1"/>
        <end position="22"/>
    </location>
</feature>
<feature type="domain" description="PH" evidence="2">
    <location>
        <begin position="216"/>
        <end position="323"/>
    </location>
</feature>
<dbReference type="OrthoDB" id="2162441at2759"/>
<gene>
    <name evidence="3" type="ORF">SPPG_01290</name>
</gene>
<feature type="region of interest" description="Disordered" evidence="1">
    <location>
        <begin position="132"/>
        <end position="160"/>
    </location>
</feature>
<reference evidence="3 4" key="1">
    <citation type="submission" date="2009-08" db="EMBL/GenBank/DDBJ databases">
        <title>The Genome Sequence of Spizellomyces punctatus strain DAOM BR117.</title>
        <authorList>
            <consortium name="The Broad Institute Genome Sequencing Platform"/>
            <person name="Russ C."/>
            <person name="Cuomo C."/>
            <person name="Shea T."/>
            <person name="Young S.K."/>
            <person name="Zeng Q."/>
            <person name="Koehrsen M."/>
            <person name="Haas B."/>
            <person name="Borodovsky M."/>
            <person name="Guigo R."/>
            <person name="Alvarado L."/>
            <person name="Berlin A."/>
            <person name="Bochicchio J."/>
            <person name="Borenstein D."/>
            <person name="Chapman S."/>
            <person name="Chen Z."/>
            <person name="Engels R."/>
            <person name="Freedman E."/>
            <person name="Gellesch M."/>
            <person name="Goldberg J."/>
            <person name="Griggs A."/>
            <person name="Gujja S."/>
            <person name="Heiman D."/>
            <person name="Hepburn T."/>
            <person name="Howarth C."/>
            <person name="Jen D."/>
            <person name="Larson L."/>
            <person name="Lewis B."/>
            <person name="Mehta T."/>
            <person name="Park D."/>
            <person name="Pearson M."/>
            <person name="Roberts A."/>
            <person name="Saif S."/>
            <person name="Shenoy N."/>
            <person name="Sisk P."/>
            <person name="Stolte C."/>
            <person name="Sykes S."/>
            <person name="Thomson T."/>
            <person name="Walk T."/>
            <person name="White J."/>
            <person name="Yandava C."/>
            <person name="Burger G."/>
            <person name="Gray M.W."/>
            <person name="Holland P.W.H."/>
            <person name="King N."/>
            <person name="Lang F.B.F."/>
            <person name="Roger A.J."/>
            <person name="Ruiz-Trillo I."/>
            <person name="Lander E."/>
            <person name="Nusbaum C."/>
        </authorList>
    </citation>
    <scope>NUCLEOTIDE SEQUENCE [LARGE SCALE GENOMIC DNA]</scope>
    <source>
        <strain evidence="3 4">DAOM BR117</strain>
    </source>
</reference>
<dbReference type="InterPro" id="IPR011993">
    <property type="entry name" value="PH-like_dom_sf"/>
</dbReference>
<feature type="compositionally biased region" description="Basic and acidic residues" evidence="1">
    <location>
        <begin position="454"/>
        <end position="470"/>
    </location>
</feature>
<dbReference type="Gene3D" id="2.30.29.30">
    <property type="entry name" value="Pleckstrin-homology domain (PH domain)/Phosphotyrosine-binding domain (PTB)"/>
    <property type="match status" value="1"/>
</dbReference>
<protein>
    <recommendedName>
        <fullName evidence="2">PH domain-containing protein</fullName>
    </recommendedName>
</protein>
<organism evidence="3 4">
    <name type="scientific">Spizellomyces punctatus (strain DAOM BR117)</name>
    <dbReference type="NCBI Taxonomy" id="645134"/>
    <lineage>
        <taxon>Eukaryota</taxon>
        <taxon>Fungi</taxon>
        <taxon>Fungi incertae sedis</taxon>
        <taxon>Chytridiomycota</taxon>
        <taxon>Chytridiomycota incertae sedis</taxon>
        <taxon>Chytridiomycetes</taxon>
        <taxon>Spizellomycetales</taxon>
        <taxon>Spizellomycetaceae</taxon>
        <taxon>Spizellomyces</taxon>
    </lineage>
</organism>
<proteinExistence type="predicted"/>
<dbReference type="RefSeq" id="XP_016611872.1">
    <property type="nucleotide sequence ID" value="XM_016749613.1"/>
</dbReference>
<keyword evidence="4" id="KW-1185">Reference proteome</keyword>
<accession>A0A0L0HRS9</accession>
<evidence type="ECO:0000313" key="4">
    <source>
        <dbReference type="Proteomes" id="UP000053201"/>
    </source>
</evidence>
<feature type="compositionally biased region" description="Low complexity" evidence="1">
    <location>
        <begin position="412"/>
        <end position="422"/>
    </location>
</feature>
<dbReference type="SMART" id="SM00233">
    <property type="entry name" value="PH"/>
    <property type="match status" value="1"/>
</dbReference>
<name>A0A0L0HRS9_SPIPD</name>
<dbReference type="EMBL" id="KQ257451">
    <property type="protein sequence ID" value="KND03833.1"/>
    <property type="molecule type" value="Genomic_DNA"/>
</dbReference>
<dbReference type="Proteomes" id="UP000053201">
    <property type="component" value="Unassembled WGS sequence"/>
</dbReference>
<dbReference type="VEuPathDB" id="FungiDB:SPPG_01290"/>
<dbReference type="GeneID" id="27684963"/>
<evidence type="ECO:0000256" key="1">
    <source>
        <dbReference type="SAM" id="MobiDB-lite"/>
    </source>
</evidence>
<evidence type="ECO:0000313" key="3">
    <source>
        <dbReference type="EMBL" id="KND03833.1"/>
    </source>
</evidence>
<dbReference type="PROSITE" id="PS50003">
    <property type="entry name" value="PH_DOMAIN"/>
    <property type="match status" value="1"/>
</dbReference>
<dbReference type="AlphaFoldDB" id="A0A0L0HRS9"/>
<dbReference type="InParanoid" id="A0A0L0HRS9"/>
<feature type="compositionally biased region" description="Polar residues" evidence="1">
    <location>
        <begin position="25"/>
        <end position="43"/>
    </location>
</feature>
<feature type="compositionally biased region" description="Acidic residues" evidence="1">
    <location>
        <begin position="47"/>
        <end position="58"/>
    </location>
</feature>